<dbReference type="STRING" id="1423802.FC56_GL001362"/>
<dbReference type="InterPro" id="IPR037185">
    <property type="entry name" value="EmrE-like"/>
</dbReference>
<keyword evidence="6 7" id="KW-0472">Membrane</keyword>
<dbReference type="Proteomes" id="UP000051256">
    <property type="component" value="Unassembled WGS sequence"/>
</dbReference>
<evidence type="ECO:0000256" key="1">
    <source>
        <dbReference type="ARBA" id="ARBA00004651"/>
    </source>
</evidence>
<keyword evidence="10" id="KW-1185">Reference proteome</keyword>
<feature type="transmembrane region" description="Helical" evidence="7">
    <location>
        <begin position="162"/>
        <end position="185"/>
    </location>
</feature>
<dbReference type="Pfam" id="PF00892">
    <property type="entry name" value="EamA"/>
    <property type="match status" value="2"/>
</dbReference>
<feature type="transmembrane region" description="Helical" evidence="7">
    <location>
        <begin position="283"/>
        <end position="299"/>
    </location>
</feature>
<evidence type="ECO:0000256" key="6">
    <source>
        <dbReference type="ARBA" id="ARBA00023136"/>
    </source>
</evidence>
<feature type="domain" description="EamA" evidence="8">
    <location>
        <begin position="15"/>
        <end position="154"/>
    </location>
</feature>
<comment type="caution">
    <text evidence="9">The sequence shown here is derived from an EMBL/GenBank/DDBJ whole genome shotgun (WGS) entry which is preliminary data.</text>
</comment>
<name>A0A0R2CS22_9LACO</name>
<dbReference type="InterPro" id="IPR000620">
    <property type="entry name" value="EamA_dom"/>
</dbReference>
<dbReference type="InterPro" id="IPR050638">
    <property type="entry name" value="AA-Vitamin_Transporters"/>
</dbReference>
<evidence type="ECO:0000313" key="10">
    <source>
        <dbReference type="Proteomes" id="UP000051256"/>
    </source>
</evidence>
<feature type="transmembrane region" description="Helical" evidence="7">
    <location>
        <begin position="16"/>
        <end position="37"/>
    </location>
</feature>
<dbReference type="SUPFAM" id="SSF103481">
    <property type="entry name" value="Multidrug resistance efflux transporter EmrE"/>
    <property type="match status" value="2"/>
</dbReference>
<feature type="transmembrane region" description="Helical" evidence="7">
    <location>
        <begin position="197"/>
        <end position="217"/>
    </location>
</feature>
<dbReference type="PANTHER" id="PTHR32322:SF18">
    <property type="entry name" value="S-ADENOSYLMETHIONINE_S-ADENOSYLHOMOCYSTEINE TRANSPORTER"/>
    <property type="match status" value="1"/>
</dbReference>
<evidence type="ECO:0000256" key="3">
    <source>
        <dbReference type="ARBA" id="ARBA00022475"/>
    </source>
</evidence>
<evidence type="ECO:0000256" key="5">
    <source>
        <dbReference type="ARBA" id="ARBA00022989"/>
    </source>
</evidence>
<dbReference type="EMBL" id="AYZR01000004">
    <property type="protein sequence ID" value="KRM94407.1"/>
    <property type="molecule type" value="Genomic_DNA"/>
</dbReference>
<comment type="subcellular location">
    <subcellularLocation>
        <location evidence="1">Cell membrane</location>
        <topology evidence="1">Multi-pass membrane protein</topology>
    </subcellularLocation>
</comment>
<gene>
    <name evidence="9" type="ORF">FC56_GL001362</name>
</gene>
<dbReference type="RefSeq" id="WP_056977602.1">
    <property type="nucleotide sequence ID" value="NZ_AYZR01000004.1"/>
</dbReference>
<reference evidence="9 10" key="1">
    <citation type="journal article" date="2015" name="Genome Announc.">
        <title>Expanding the biotechnology potential of lactobacilli through comparative genomics of 213 strains and associated genera.</title>
        <authorList>
            <person name="Sun Z."/>
            <person name="Harris H.M."/>
            <person name="McCann A."/>
            <person name="Guo C."/>
            <person name="Argimon S."/>
            <person name="Zhang W."/>
            <person name="Yang X."/>
            <person name="Jeffery I.B."/>
            <person name="Cooney J.C."/>
            <person name="Kagawa T.F."/>
            <person name="Liu W."/>
            <person name="Song Y."/>
            <person name="Salvetti E."/>
            <person name="Wrobel A."/>
            <person name="Rasinkangas P."/>
            <person name="Parkhill J."/>
            <person name="Rea M.C."/>
            <person name="O'Sullivan O."/>
            <person name="Ritari J."/>
            <person name="Douillard F.P."/>
            <person name="Paul Ross R."/>
            <person name="Yang R."/>
            <person name="Briner A.E."/>
            <person name="Felis G.E."/>
            <person name="de Vos W.M."/>
            <person name="Barrangou R."/>
            <person name="Klaenhammer T.R."/>
            <person name="Caufield P.W."/>
            <person name="Cui Y."/>
            <person name="Zhang H."/>
            <person name="O'Toole P.W."/>
        </authorList>
    </citation>
    <scope>NUCLEOTIDE SEQUENCE [LARGE SCALE GENOMIC DNA]</scope>
    <source>
        <strain evidence="9 10">DSM 24302</strain>
    </source>
</reference>
<protein>
    <submittedName>
        <fullName evidence="9">DMT family permease</fullName>
    </submittedName>
</protein>
<evidence type="ECO:0000259" key="8">
    <source>
        <dbReference type="Pfam" id="PF00892"/>
    </source>
</evidence>
<feature type="transmembrane region" description="Helical" evidence="7">
    <location>
        <begin position="259"/>
        <end position="277"/>
    </location>
</feature>
<keyword evidence="4 7" id="KW-0812">Transmembrane</keyword>
<evidence type="ECO:0000313" key="9">
    <source>
        <dbReference type="EMBL" id="KRM94407.1"/>
    </source>
</evidence>
<evidence type="ECO:0000256" key="2">
    <source>
        <dbReference type="ARBA" id="ARBA00007362"/>
    </source>
</evidence>
<organism evidence="9 10">
    <name type="scientific">Lentilactobacillus senioris DSM 24302 = JCM 17472</name>
    <dbReference type="NCBI Taxonomy" id="1423802"/>
    <lineage>
        <taxon>Bacteria</taxon>
        <taxon>Bacillati</taxon>
        <taxon>Bacillota</taxon>
        <taxon>Bacilli</taxon>
        <taxon>Lactobacillales</taxon>
        <taxon>Lactobacillaceae</taxon>
        <taxon>Lentilactobacillus</taxon>
    </lineage>
</organism>
<evidence type="ECO:0000256" key="7">
    <source>
        <dbReference type="SAM" id="Phobius"/>
    </source>
</evidence>
<keyword evidence="5 7" id="KW-1133">Transmembrane helix</keyword>
<feature type="transmembrane region" description="Helical" evidence="7">
    <location>
        <begin position="229"/>
        <end position="247"/>
    </location>
</feature>
<feature type="domain" description="EamA" evidence="8">
    <location>
        <begin position="168"/>
        <end position="299"/>
    </location>
</feature>
<feature type="transmembrane region" description="Helical" evidence="7">
    <location>
        <begin position="49"/>
        <end position="69"/>
    </location>
</feature>
<keyword evidence="3" id="KW-1003">Cell membrane</keyword>
<dbReference type="GO" id="GO:0005886">
    <property type="term" value="C:plasma membrane"/>
    <property type="evidence" value="ECO:0007669"/>
    <property type="project" value="UniProtKB-SubCell"/>
</dbReference>
<proteinExistence type="inferred from homology"/>
<dbReference type="Gene3D" id="1.10.3730.20">
    <property type="match status" value="1"/>
</dbReference>
<comment type="similarity">
    <text evidence="2">Belongs to the EamA transporter family.</text>
</comment>
<feature type="transmembrane region" description="Helical" evidence="7">
    <location>
        <begin position="81"/>
        <end position="102"/>
    </location>
</feature>
<feature type="transmembrane region" description="Helical" evidence="7">
    <location>
        <begin position="114"/>
        <end position="130"/>
    </location>
</feature>
<evidence type="ECO:0000256" key="4">
    <source>
        <dbReference type="ARBA" id="ARBA00022692"/>
    </source>
</evidence>
<accession>A0A0R2CS22</accession>
<feature type="transmembrane region" description="Helical" evidence="7">
    <location>
        <begin position="137"/>
        <end position="156"/>
    </location>
</feature>
<sequence>MQTNHNLSSSSQVTRGILWALLASIMWGVSGTVLQVISQGENIPAGWYLSVRTLGAGVILIVISAFMYGKKIFAVFESWRMVGWLVAYALLGLLANLLTFYMSIQTGNASSSTILQYLSPLFIVLGAIVIKHEKPNMAELVSFVVALLGVFLAITHGDIHQLAIPMVSVIWGVLSGVTAAFYIVLPKPITKYYSPMIVLGWAFLIASLVLNIFNPFWVNVPEVSTRLVWSMSTVIVVGTILPFLCILHSLKFAPSASVSIVDAAQPVVTFILSLLFLGMKFNWVEFGGVILVIIAIYILQRFSD</sequence>
<dbReference type="PANTHER" id="PTHR32322">
    <property type="entry name" value="INNER MEMBRANE TRANSPORTER"/>
    <property type="match status" value="1"/>
</dbReference>
<dbReference type="AlphaFoldDB" id="A0A0R2CS22"/>
<dbReference type="PATRIC" id="fig|1423802.4.peg.1380"/>